<evidence type="ECO:0000256" key="3">
    <source>
        <dbReference type="ARBA" id="ARBA00022722"/>
    </source>
</evidence>
<comment type="caution">
    <text evidence="11">The sequence shown here is derived from an EMBL/GenBank/DDBJ whole genome shotgun (WGS) entry which is preliminary data.</text>
</comment>
<dbReference type="InterPro" id="IPR043502">
    <property type="entry name" value="DNA/RNA_pol_sf"/>
</dbReference>
<evidence type="ECO:0000256" key="2">
    <source>
        <dbReference type="ARBA" id="ARBA00022695"/>
    </source>
</evidence>
<dbReference type="SUPFAM" id="SSF53098">
    <property type="entry name" value="Ribonuclease H-like"/>
    <property type="match status" value="1"/>
</dbReference>
<dbReference type="PANTHER" id="PTHR37984">
    <property type="entry name" value="PROTEIN CBG26694"/>
    <property type="match status" value="1"/>
</dbReference>
<dbReference type="SMART" id="SM00343">
    <property type="entry name" value="ZnF_C2HC"/>
    <property type="match status" value="1"/>
</dbReference>
<dbReference type="PROSITE" id="PS50158">
    <property type="entry name" value="ZF_CCHC"/>
    <property type="match status" value="1"/>
</dbReference>
<dbReference type="PANTHER" id="PTHR37984:SF5">
    <property type="entry name" value="PROTEIN NYNRIN-LIKE"/>
    <property type="match status" value="1"/>
</dbReference>
<evidence type="ECO:0000256" key="7">
    <source>
        <dbReference type="ARBA" id="ARBA00022918"/>
    </source>
</evidence>
<evidence type="ECO:0000256" key="6">
    <source>
        <dbReference type="ARBA" id="ARBA00022801"/>
    </source>
</evidence>
<name>A0A6L2JXL1_TANCI</name>
<dbReference type="InterPro" id="IPR056924">
    <property type="entry name" value="SH3_Tf2-1"/>
</dbReference>
<evidence type="ECO:0000259" key="10">
    <source>
        <dbReference type="PROSITE" id="PS50158"/>
    </source>
</evidence>
<evidence type="ECO:0000256" key="1">
    <source>
        <dbReference type="ARBA" id="ARBA00022679"/>
    </source>
</evidence>
<dbReference type="GO" id="GO:0008270">
    <property type="term" value="F:zinc ion binding"/>
    <property type="evidence" value="ECO:0007669"/>
    <property type="project" value="UniProtKB-KW"/>
</dbReference>
<keyword evidence="8" id="KW-0863">Zinc-finger</keyword>
<accession>A0A6L2JXL1</accession>
<dbReference type="Pfam" id="PF17917">
    <property type="entry name" value="RT_RNaseH"/>
    <property type="match status" value="1"/>
</dbReference>
<evidence type="ECO:0000256" key="4">
    <source>
        <dbReference type="ARBA" id="ARBA00022750"/>
    </source>
</evidence>
<evidence type="ECO:0000256" key="5">
    <source>
        <dbReference type="ARBA" id="ARBA00022759"/>
    </source>
</evidence>
<dbReference type="InterPro" id="IPR012337">
    <property type="entry name" value="RNaseH-like_sf"/>
</dbReference>
<dbReference type="AlphaFoldDB" id="A0A6L2JXL1"/>
<keyword evidence="5" id="KW-0255">Endonuclease</keyword>
<dbReference type="SUPFAM" id="SSF56672">
    <property type="entry name" value="DNA/RNA polymerases"/>
    <property type="match status" value="1"/>
</dbReference>
<dbReference type="InterPro" id="IPR041373">
    <property type="entry name" value="RT_RNaseH"/>
</dbReference>
<keyword evidence="7 11" id="KW-0695">RNA-directed DNA polymerase</keyword>
<proteinExistence type="predicted"/>
<feature type="region of interest" description="Disordered" evidence="9">
    <location>
        <begin position="107"/>
        <end position="128"/>
    </location>
</feature>
<keyword evidence="6" id="KW-0378">Hydrolase</keyword>
<evidence type="ECO:0000313" key="11">
    <source>
        <dbReference type="EMBL" id="GEU41756.1"/>
    </source>
</evidence>
<reference evidence="11" key="1">
    <citation type="journal article" date="2019" name="Sci. Rep.">
        <title>Draft genome of Tanacetum cinerariifolium, the natural source of mosquito coil.</title>
        <authorList>
            <person name="Yamashiro T."/>
            <person name="Shiraishi A."/>
            <person name="Satake H."/>
            <person name="Nakayama K."/>
        </authorList>
    </citation>
    <scope>NUCLEOTIDE SEQUENCE</scope>
</reference>
<dbReference type="GO" id="GO:0004519">
    <property type="term" value="F:endonuclease activity"/>
    <property type="evidence" value="ECO:0007669"/>
    <property type="project" value="UniProtKB-KW"/>
</dbReference>
<evidence type="ECO:0000256" key="9">
    <source>
        <dbReference type="SAM" id="MobiDB-lite"/>
    </source>
</evidence>
<dbReference type="InterPro" id="IPR001878">
    <property type="entry name" value="Znf_CCHC"/>
</dbReference>
<dbReference type="InterPro" id="IPR054722">
    <property type="entry name" value="PolX-like_BBD"/>
</dbReference>
<keyword evidence="4" id="KW-0064">Aspartyl protease</keyword>
<dbReference type="EMBL" id="BKCJ010001478">
    <property type="protein sequence ID" value="GEU41756.1"/>
    <property type="molecule type" value="Genomic_DNA"/>
</dbReference>
<feature type="domain" description="CCHC-type" evidence="10">
    <location>
        <begin position="175"/>
        <end position="191"/>
    </location>
</feature>
<organism evidence="11">
    <name type="scientific">Tanacetum cinerariifolium</name>
    <name type="common">Dalmatian daisy</name>
    <name type="synonym">Chrysanthemum cinerariifolium</name>
    <dbReference type="NCBI Taxonomy" id="118510"/>
    <lineage>
        <taxon>Eukaryota</taxon>
        <taxon>Viridiplantae</taxon>
        <taxon>Streptophyta</taxon>
        <taxon>Embryophyta</taxon>
        <taxon>Tracheophyta</taxon>
        <taxon>Spermatophyta</taxon>
        <taxon>Magnoliopsida</taxon>
        <taxon>eudicotyledons</taxon>
        <taxon>Gunneridae</taxon>
        <taxon>Pentapetalae</taxon>
        <taxon>asterids</taxon>
        <taxon>campanulids</taxon>
        <taxon>Asterales</taxon>
        <taxon>Asteraceae</taxon>
        <taxon>Asteroideae</taxon>
        <taxon>Anthemideae</taxon>
        <taxon>Anthemidinae</taxon>
        <taxon>Tanacetum</taxon>
    </lineage>
</organism>
<dbReference type="InterPro" id="IPR050951">
    <property type="entry name" value="Retrovirus_Pol_polyprotein"/>
</dbReference>
<dbReference type="Gene3D" id="4.10.60.10">
    <property type="entry name" value="Zinc finger, CCHC-type"/>
    <property type="match status" value="1"/>
</dbReference>
<dbReference type="GO" id="GO:0003676">
    <property type="term" value="F:nucleic acid binding"/>
    <property type="evidence" value="ECO:0007669"/>
    <property type="project" value="InterPro"/>
</dbReference>
<keyword evidence="3" id="KW-0540">Nuclease</keyword>
<dbReference type="Pfam" id="PF22936">
    <property type="entry name" value="Pol_BBD"/>
    <property type="match status" value="1"/>
</dbReference>
<sequence length="1007" mass="113994">MPPKGITKAAIEKLVVDRVAEAVATDRAARGNVGGSEGQGEAPPVRECSFAGYMKCNPNSFHDNEGTVELCRWFEKTESVFSISECTKRNKLKFATATLQSWALTWENNQGGGRNNNNNNRGNYRDNKRHHQYNNQRQGNAMALTTVQNEGANQAGLALNCDSYEMHHFGRCLPKCSTCGKIGHKAKECRNKAMDIGANAQRIMHCYDCGERVDHLFKIDLMPIELGTFDVTIGMDWLVERDAVIVGGKKVVHIPYKNKMLVVKGDRGASRLKVPAKKRLEDVLVIRDFPKVFPNNFPGLSPPRQVGFRVELVPGAAPVARAHYRLAPTEMNELSVQLQELLEKGFIRPSSSPWGASVLFVKKKDGSFCIEDFVVYCDASLKGFGVVLMQREKVIAYVSRQLKKHEENYTTHDLELGAMWIELLSDYDCEIRYHPGKANVVADAPSQKERERPLRVSSLVMMVHTNLPERILNAQTEEMKKENAEITTYVSKCLTCAKVKAKHQKPFDLLRKSEIPELKWEKITMDFITGLPKTPSGYDSIWVIVDRLTKSVHFLLIKKTDSMEKFTQLYLKEVVCRHGGKLSPRYVGPFKIIDKIGPVAYKLELLDELCGIHNTFHVSNLKKCLADENLVILLEEIQLDDKLHFIEEPGSETMDREVGIILRASIFITFRVSGRRAKRNEHRDDAPDESIENAFAKFNTIITSLKALDEGYSSKNYVRKFLRALHLKWRVKKLRLQEVLQEKRECPKPPKVENQRAFVGASWSDSGEEDDKKAKNETCHVAQASNEICLGVDLELDEWIKDSGCSKHMTGNRNLFSTYKAYNGCNVIFGSNLLGNIIGKGVISNDSINIDNVEHDGKVICSDIRKKGLYVLKLGNKPKDEIFLATIYENSPFWHRILGHADLFGPSAVRNYNGYLYTLVIVDDYSSKAYIILNKHTIKIEESLNVTFDETPPPSKTSPLVDDDLDKEEAIKVIEKKNLENDIEDENLEIDEIVNIKESRNHPLKMS</sequence>
<protein>
    <submittedName>
        <fullName evidence="11">Putative reverse transcriptase domain-containing protein</fullName>
    </submittedName>
</protein>
<gene>
    <name evidence="11" type="ORF">Tci_013734</name>
</gene>
<dbReference type="Gene3D" id="3.30.420.10">
    <property type="entry name" value="Ribonuclease H-like superfamily/Ribonuclease H"/>
    <property type="match status" value="1"/>
</dbReference>
<dbReference type="GO" id="GO:0003964">
    <property type="term" value="F:RNA-directed DNA polymerase activity"/>
    <property type="evidence" value="ECO:0007669"/>
    <property type="project" value="UniProtKB-KW"/>
</dbReference>
<dbReference type="Pfam" id="PF24626">
    <property type="entry name" value="SH3_Tf2-1"/>
    <property type="match status" value="1"/>
</dbReference>
<dbReference type="GO" id="GO:0004190">
    <property type="term" value="F:aspartic-type endopeptidase activity"/>
    <property type="evidence" value="ECO:0007669"/>
    <property type="project" value="UniProtKB-KW"/>
</dbReference>
<dbReference type="Gene3D" id="3.10.10.10">
    <property type="entry name" value="HIV Type 1 Reverse Transcriptase, subunit A, domain 1"/>
    <property type="match status" value="1"/>
</dbReference>
<evidence type="ECO:0000256" key="8">
    <source>
        <dbReference type="PROSITE-ProRule" id="PRU00047"/>
    </source>
</evidence>
<keyword evidence="2" id="KW-0548">Nucleotidyltransferase</keyword>
<keyword evidence="1" id="KW-0808">Transferase</keyword>
<keyword evidence="8" id="KW-0862">Zinc</keyword>
<keyword evidence="4" id="KW-0645">Protease</keyword>
<dbReference type="InterPro" id="IPR036397">
    <property type="entry name" value="RNaseH_sf"/>
</dbReference>
<keyword evidence="8" id="KW-0479">Metal-binding</keyword>